<organism evidence="1 2">
    <name type="scientific">Oribacterium sinus</name>
    <dbReference type="NCBI Taxonomy" id="237576"/>
    <lineage>
        <taxon>Bacteria</taxon>
        <taxon>Bacillati</taxon>
        <taxon>Bacillota</taxon>
        <taxon>Clostridia</taxon>
        <taxon>Lachnospirales</taxon>
        <taxon>Lachnospiraceae</taxon>
        <taxon>Oribacterium</taxon>
    </lineage>
</organism>
<evidence type="ECO:0000313" key="2">
    <source>
        <dbReference type="Proteomes" id="UP000522163"/>
    </source>
</evidence>
<name>A0A7W9SIH3_9FIRM</name>
<dbReference type="EMBL" id="JACHHH010000011">
    <property type="protein sequence ID" value="MBB6042045.1"/>
    <property type="molecule type" value="Genomic_DNA"/>
</dbReference>
<dbReference type="GeneID" id="85015562"/>
<comment type="caution">
    <text evidence="1">The sequence shown here is derived from an EMBL/GenBank/DDBJ whole genome shotgun (WGS) entry which is preliminary data.</text>
</comment>
<accession>A0A7W9SIH3</accession>
<dbReference type="AlphaFoldDB" id="A0A7W9SIH3"/>
<gene>
    <name evidence="1" type="ORF">HNQ46_002040</name>
</gene>
<evidence type="ECO:0000313" key="1">
    <source>
        <dbReference type="EMBL" id="MBB6042045.1"/>
    </source>
</evidence>
<dbReference type="RefSeq" id="WP_183684565.1">
    <property type="nucleotide sequence ID" value="NZ_JACHHH010000011.1"/>
</dbReference>
<reference evidence="1 2" key="1">
    <citation type="submission" date="2020-08" db="EMBL/GenBank/DDBJ databases">
        <title>Genomic Encyclopedia of Type Strains, Phase IV (KMG-IV): sequencing the most valuable type-strain genomes for metagenomic binning, comparative biology and taxonomic classification.</title>
        <authorList>
            <person name="Goeker M."/>
        </authorList>
    </citation>
    <scope>NUCLEOTIDE SEQUENCE [LARGE SCALE GENOMIC DNA]</scope>
    <source>
        <strain evidence="1 2">DSM 17245</strain>
    </source>
</reference>
<dbReference type="Proteomes" id="UP000522163">
    <property type="component" value="Unassembled WGS sequence"/>
</dbReference>
<sequence length="266" mass="30758">MADLFNKNAREAVEAMVQKPEFSKEALGEEYRKLEAEGFPDGDRIRFISALGNSGEIAYHYQLICKDWEEETQLFLENSFDCHGEEGLKFLWEKLRKMEEQEKRKRAFTAYLMAVCLSKLKHRTFYTSYCDCLAVFLTELLEKEGEAFLRSKLIIALGWVGSSKEIEVLIKQMHSDEDALCRAWSATSLMQMSFHRVNKAVLQEKIRAEFARAILEEKDAYACGLILESAQTIFGKKWITSSAIENIELEKIEKAKKSALRFLYTK</sequence>
<proteinExistence type="predicted"/>
<evidence type="ECO:0008006" key="3">
    <source>
        <dbReference type="Google" id="ProtNLM"/>
    </source>
</evidence>
<protein>
    <recommendedName>
        <fullName evidence="3">HEAT repeat-containing protein</fullName>
    </recommendedName>
</protein>